<dbReference type="PROSITE" id="PS01124">
    <property type="entry name" value="HTH_ARAC_FAMILY_2"/>
    <property type="match status" value="1"/>
</dbReference>
<feature type="transmembrane region" description="Helical" evidence="1">
    <location>
        <begin position="139"/>
        <end position="159"/>
    </location>
</feature>
<name>A0ABV9PHU8_9FLAO</name>
<keyword evidence="1" id="KW-1133">Transmembrane helix</keyword>
<keyword evidence="1" id="KW-0472">Membrane</keyword>
<dbReference type="Pfam" id="PF12833">
    <property type="entry name" value="HTH_18"/>
    <property type="match status" value="1"/>
</dbReference>
<dbReference type="Proteomes" id="UP001595935">
    <property type="component" value="Unassembled WGS sequence"/>
</dbReference>
<dbReference type="RefSeq" id="WP_213258534.1">
    <property type="nucleotide sequence ID" value="NZ_JAGYWA010000005.1"/>
</dbReference>
<gene>
    <name evidence="3" type="ORF">ACFO5S_13940</name>
</gene>
<dbReference type="EMBL" id="JBHSGV010000005">
    <property type="protein sequence ID" value="MFC4748555.1"/>
    <property type="molecule type" value="Genomic_DNA"/>
</dbReference>
<evidence type="ECO:0000256" key="1">
    <source>
        <dbReference type="SAM" id="Phobius"/>
    </source>
</evidence>
<sequence>MLDIVLSLFFFIATMVGFATSFMILFSRKNYSKNFFLGLFLFSLAVVSIYNFYLSANVFKAFPDLFMITKSFIFLVAPSAFLYVRSVLFETRLFHKYDWLHFLPFLIYFSLTLCVWVGSFTDVQLLEFLSGKVHSPFSMLSLSIWLMYAFCQTMMILNYDLKKFKENHFNRIKVLSWIRLYNLMILFLFSTLFVHYFLMNKVDSVDFSCYILISSVLLFTVGWLYFKPQIFYDNNETSEIEHAFENFDIVEEQPIVIKINETKSTLPLPKELTDEKKQLYLSKLESIFALEELFLKKDLVIRDISNATGIPVHHISSLINSEFNLHFQDYVNLKRIEYFKEKINDPEWKELSLEGMAWGSGFKSRTTCFRAFIKHTGKSPSEYFKVIRINPDDENTYYLNQSSN</sequence>
<dbReference type="Gene3D" id="1.10.10.60">
    <property type="entry name" value="Homeodomain-like"/>
    <property type="match status" value="1"/>
</dbReference>
<accession>A0ABV9PHU8</accession>
<keyword evidence="1" id="KW-0812">Transmembrane</keyword>
<organism evidence="3 4">
    <name type="scientific">Flavobacterium branchiicola</name>
    <dbReference type="NCBI Taxonomy" id="1114875"/>
    <lineage>
        <taxon>Bacteria</taxon>
        <taxon>Pseudomonadati</taxon>
        <taxon>Bacteroidota</taxon>
        <taxon>Flavobacteriia</taxon>
        <taxon>Flavobacteriales</taxon>
        <taxon>Flavobacteriaceae</taxon>
        <taxon>Flavobacterium</taxon>
    </lineage>
</organism>
<feature type="transmembrane region" description="Helical" evidence="1">
    <location>
        <begin position="65"/>
        <end position="88"/>
    </location>
</feature>
<dbReference type="InterPro" id="IPR018060">
    <property type="entry name" value="HTH_AraC"/>
</dbReference>
<feature type="transmembrane region" description="Helical" evidence="1">
    <location>
        <begin position="100"/>
        <end position="119"/>
    </location>
</feature>
<feature type="transmembrane region" description="Helical" evidence="1">
    <location>
        <begin position="35"/>
        <end position="53"/>
    </location>
</feature>
<reference evidence="4" key="1">
    <citation type="journal article" date="2019" name="Int. J. Syst. Evol. Microbiol.">
        <title>The Global Catalogue of Microorganisms (GCM) 10K type strain sequencing project: providing services to taxonomists for standard genome sequencing and annotation.</title>
        <authorList>
            <consortium name="The Broad Institute Genomics Platform"/>
            <consortium name="The Broad Institute Genome Sequencing Center for Infectious Disease"/>
            <person name="Wu L."/>
            <person name="Ma J."/>
        </authorList>
    </citation>
    <scope>NUCLEOTIDE SEQUENCE [LARGE SCALE GENOMIC DNA]</scope>
    <source>
        <strain evidence="4">WYCCWR 13023</strain>
    </source>
</reference>
<evidence type="ECO:0000313" key="3">
    <source>
        <dbReference type="EMBL" id="MFC4748555.1"/>
    </source>
</evidence>
<keyword evidence="4" id="KW-1185">Reference proteome</keyword>
<feature type="transmembrane region" description="Helical" evidence="1">
    <location>
        <begin position="6"/>
        <end position="26"/>
    </location>
</feature>
<protein>
    <submittedName>
        <fullName evidence="3">Helix-turn-helix domain-containing protein</fullName>
    </submittedName>
</protein>
<feature type="transmembrane region" description="Helical" evidence="1">
    <location>
        <begin position="180"/>
        <end position="199"/>
    </location>
</feature>
<feature type="domain" description="HTH araC/xylS-type" evidence="2">
    <location>
        <begin position="285"/>
        <end position="386"/>
    </location>
</feature>
<dbReference type="SMART" id="SM00342">
    <property type="entry name" value="HTH_ARAC"/>
    <property type="match status" value="1"/>
</dbReference>
<comment type="caution">
    <text evidence="3">The sequence shown here is derived from an EMBL/GenBank/DDBJ whole genome shotgun (WGS) entry which is preliminary data.</text>
</comment>
<proteinExistence type="predicted"/>
<feature type="transmembrane region" description="Helical" evidence="1">
    <location>
        <begin position="205"/>
        <end position="226"/>
    </location>
</feature>
<evidence type="ECO:0000259" key="2">
    <source>
        <dbReference type="PROSITE" id="PS01124"/>
    </source>
</evidence>
<evidence type="ECO:0000313" key="4">
    <source>
        <dbReference type="Proteomes" id="UP001595935"/>
    </source>
</evidence>